<sequence length="50" mass="5703">MLTLAQAQTRKLIVTILAFRWPHLRPYMVGIISLRLVGLNLKSLDRVGQT</sequence>
<dbReference type="AlphaFoldDB" id="A0AAF0QKY1"/>
<protein>
    <submittedName>
        <fullName evidence="1">Uncharacterized protein</fullName>
    </submittedName>
</protein>
<evidence type="ECO:0000313" key="1">
    <source>
        <dbReference type="EMBL" id="WMV25739.1"/>
    </source>
</evidence>
<evidence type="ECO:0000313" key="2">
    <source>
        <dbReference type="Proteomes" id="UP001234989"/>
    </source>
</evidence>
<name>A0AAF0QKY1_SOLVR</name>
<organism evidence="1 2">
    <name type="scientific">Solanum verrucosum</name>
    <dbReference type="NCBI Taxonomy" id="315347"/>
    <lineage>
        <taxon>Eukaryota</taxon>
        <taxon>Viridiplantae</taxon>
        <taxon>Streptophyta</taxon>
        <taxon>Embryophyta</taxon>
        <taxon>Tracheophyta</taxon>
        <taxon>Spermatophyta</taxon>
        <taxon>Magnoliopsida</taxon>
        <taxon>eudicotyledons</taxon>
        <taxon>Gunneridae</taxon>
        <taxon>Pentapetalae</taxon>
        <taxon>asterids</taxon>
        <taxon>lamiids</taxon>
        <taxon>Solanales</taxon>
        <taxon>Solanaceae</taxon>
        <taxon>Solanoideae</taxon>
        <taxon>Solaneae</taxon>
        <taxon>Solanum</taxon>
    </lineage>
</organism>
<dbReference type="EMBL" id="CP133615">
    <property type="protein sequence ID" value="WMV25739.1"/>
    <property type="molecule type" value="Genomic_DNA"/>
</dbReference>
<reference evidence="1" key="1">
    <citation type="submission" date="2023-08" db="EMBL/GenBank/DDBJ databases">
        <title>A de novo genome assembly of Solanum verrucosum Schlechtendal, a Mexican diploid species geographically isolated from the other diploid A-genome species in potato relatives.</title>
        <authorList>
            <person name="Hosaka K."/>
        </authorList>
    </citation>
    <scope>NUCLEOTIDE SEQUENCE</scope>
    <source>
        <tissue evidence="1">Young leaves</tissue>
    </source>
</reference>
<proteinExistence type="predicted"/>
<keyword evidence="2" id="KW-1185">Reference proteome</keyword>
<dbReference type="Proteomes" id="UP001234989">
    <property type="component" value="Chromosome 4"/>
</dbReference>
<gene>
    <name evidence="1" type="ORF">MTR67_019124</name>
</gene>
<accession>A0AAF0QKY1</accession>